<gene>
    <name evidence="2" type="ORF">ZHAS_00010988</name>
</gene>
<dbReference type="EnsemblMetazoa" id="ASIC010988-RA">
    <property type="protein sequence ID" value="ASIC010988-PA"/>
    <property type="gene ID" value="ASIC010988"/>
</dbReference>
<evidence type="ECO:0000313" key="3">
    <source>
        <dbReference type="EnsemblMetazoa" id="ASIC010988-PA"/>
    </source>
</evidence>
<reference evidence="3" key="2">
    <citation type="submission" date="2020-05" db="UniProtKB">
        <authorList>
            <consortium name="EnsemblMetazoa"/>
        </authorList>
    </citation>
    <scope>IDENTIFICATION</scope>
</reference>
<reference evidence="2 4" key="1">
    <citation type="journal article" date="2014" name="BMC Genomics">
        <title>Genome sequence of Anopheles sinensis provides insight into genetics basis of mosquito competence for malaria parasites.</title>
        <authorList>
            <person name="Zhou D."/>
            <person name="Zhang D."/>
            <person name="Ding G."/>
            <person name="Shi L."/>
            <person name="Hou Q."/>
            <person name="Ye Y."/>
            <person name="Xu Y."/>
            <person name="Zhou H."/>
            <person name="Xiong C."/>
            <person name="Li S."/>
            <person name="Yu J."/>
            <person name="Hong S."/>
            <person name="Yu X."/>
            <person name="Zou P."/>
            <person name="Chen C."/>
            <person name="Chang X."/>
            <person name="Wang W."/>
            <person name="Lv Y."/>
            <person name="Sun Y."/>
            <person name="Ma L."/>
            <person name="Shen B."/>
            <person name="Zhu C."/>
        </authorList>
    </citation>
    <scope>NUCLEOTIDE SEQUENCE [LARGE SCALE GENOMIC DNA]</scope>
</reference>
<sequence length="107" mass="11625">MNNAPFIALPHLLPAPGKKSEGKATIRFPRTHIVHDTGDIRDHFVSSMPAAPGRKRTTGKEPETELRTFVACKSLLSFARSTSPGGLEKAPTGGGFFSYGREMLPLY</sequence>
<evidence type="ECO:0000256" key="1">
    <source>
        <dbReference type="SAM" id="MobiDB-lite"/>
    </source>
</evidence>
<feature type="region of interest" description="Disordered" evidence="1">
    <location>
        <begin position="44"/>
        <end position="63"/>
    </location>
</feature>
<dbReference type="VEuPathDB" id="VectorBase:ASIC010988"/>
<dbReference type="EMBL" id="ATLV01018573">
    <property type="status" value="NOT_ANNOTATED_CDS"/>
    <property type="molecule type" value="Genomic_DNA"/>
</dbReference>
<organism evidence="2">
    <name type="scientific">Anopheles sinensis</name>
    <name type="common">Mosquito</name>
    <dbReference type="NCBI Taxonomy" id="74873"/>
    <lineage>
        <taxon>Eukaryota</taxon>
        <taxon>Metazoa</taxon>
        <taxon>Ecdysozoa</taxon>
        <taxon>Arthropoda</taxon>
        <taxon>Hexapoda</taxon>
        <taxon>Insecta</taxon>
        <taxon>Pterygota</taxon>
        <taxon>Neoptera</taxon>
        <taxon>Endopterygota</taxon>
        <taxon>Diptera</taxon>
        <taxon>Nematocera</taxon>
        <taxon>Culicoidea</taxon>
        <taxon>Culicidae</taxon>
        <taxon>Anophelinae</taxon>
        <taxon>Anopheles</taxon>
    </lineage>
</organism>
<accession>A0A084VYY7</accession>
<proteinExistence type="predicted"/>
<dbReference type="Proteomes" id="UP000030765">
    <property type="component" value="Unassembled WGS sequence"/>
</dbReference>
<evidence type="ECO:0000313" key="2">
    <source>
        <dbReference type="EMBL" id="KFB43181.1"/>
    </source>
</evidence>
<evidence type="ECO:0000313" key="4">
    <source>
        <dbReference type="Proteomes" id="UP000030765"/>
    </source>
</evidence>
<name>A0A084VYY7_ANOSI</name>
<protein>
    <submittedName>
        <fullName evidence="2 3">Uncharacterized protein</fullName>
    </submittedName>
</protein>
<dbReference type="AlphaFoldDB" id="A0A084VYY7"/>
<keyword evidence="4" id="KW-1185">Reference proteome</keyword>
<dbReference type="EMBL" id="KE525238">
    <property type="protein sequence ID" value="KFB43181.1"/>
    <property type="molecule type" value="Genomic_DNA"/>
</dbReference>